<proteinExistence type="predicted"/>
<organism evidence="1">
    <name type="scientific">marine metagenome</name>
    <dbReference type="NCBI Taxonomy" id="408172"/>
    <lineage>
        <taxon>unclassified sequences</taxon>
        <taxon>metagenomes</taxon>
        <taxon>ecological metagenomes</taxon>
    </lineage>
</organism>
<evidence type="ECO:0000313" key="1">
    <source>
        <dbReference type="EMBL" id="SVD92854.1"/>
    </source>
</evidence>
<gene>
    <name evidence="1" type="ORF">METZ01_LOCUS445708</name>
</gene>
<protein>
    <submittedName>
        <fullName evidence="1">Uncharacterized protein</fullName>
    </submittedName>
</protein>
<reference evidence="1" key="1">
    <citation type="submission" date="2018-05" db="EMBL/GenBank/DDBJ databases">
        <authorList>
            <person name="Lanie J.A."/>
            <person name="Ng W.-L."/>
            <person name="Kazmierczak K.M."/>
            <person name="Andrzejewski T.M."/>
            <person name="Davidsen T.M."/>
            <person name="Wayne K.J."/>
            <person name="Tettelin H."/>
            <person name="Glass J.I."/>
            <person name="Rusch D."/>
            <person name="Podicherti R."/>
            <person name="Tsui H.-C.T."/>
            <person name="Winkler M.E."/>
        </authorList>
    </citation>
    <scope>NUCLEOTIDE SEQUENCE</scope>
</reference>
<name>A0A382ZBH4_9ZZZZ</name>
<dbReference type="AlphaFoldDB" id="A0A382ZBH4"/>
<accession>A0A382ZBH4</accession>
<sequence>VSKVHYLNSHLHKFREKNKITIDVENIGDLAHYSNLYEEDKKTTKIFTECFKNKESYKELLKKLPKNIERLGIYYLITVYWIAYTCHYHNDKFDKAMGECLESIDENIVLLDSPRFCKKAFYYLNPINIAN</sequence>
<feature type="non-terminal residue" evidence="1">
    <location>
        <position position="1"/>
    </location>
</feature>
<dbReference type="EMBL" id="UINC01182569">
    <property type="protein sequence ID" value="SVD92854.1"/>
    <property type="molecule type" value="Genomic_DNA"/>
</dbReference>